<accession>A0A386HP87</accession>
<dbReference type="AlphaFoldDB" id="A0A386HP87"/>
<dbReference type="SMART" id="SM00813">
    <property type="entry name" value="Alpha-L-AF_C"/>
    <property type="match status" value="1"/>
</dbReference>
<dbReference type="GO" id="GO:0046373">
    <property type="term" value="P:L-arabinose metabolic process"/>
    <property type="evidence" value="ECO:0007669"/>
    <property type="project" value="InterPro"/>
</dbReference>
<dbReference type="KEGG" id="ark:D6B99_09180"/>
<evidence type="ECO:0000256" key="5">
    <source>
        <dbReference type="ARBA" id="ARBA00022801"/>
    </source>
</evidence>
<evidence type="ECO:0000256" key="1">
    <source>
        <dbReference type="ARBA" id="ARBA00001462"/>
    </source>
</evidence>
<feature type="domain" description="Alpha-L-arabinofuranosidase C-terminal" evidence="8">
    <location>
        <begin position="488"/>
        <end position="846"/>
    </location>
</feature>
<evidence type="ECO:0000256" key="7">
    <source>
        <dbReference type="SAM" id="SignalP"/>
    </source>
</evidence>
<evidence type="ECO:0000256" key="2">
    <source>
        <dbReference type="ARBA" id="ARBA00007186"/>
    </source>
</evidence>
<reference evidence="9 10" key="1">
    <citation type="submission" date="2018-09" db="EMBL/GenBank/DDBJ databases">
        <title>Arachidicoccus sp. nov., a bacterium isolated from soil.</title>
        <authorList>
            <person name="Weon H.-Y."/>
            <person name="Kwon S.-W."/>
            <person name="Lee S.A."/>
        </authorList>
    </citation>
    <scope>NUCLEOTIDE SEQUENCE [LARGE SCALE GENOMIC DNA]</scope>
    <source>
        <strain evidence="9 10">KIS59-12</strain>
    </source>
</reference>
<feature type="chain" id="PRO_5017216438" description="non-reducing end alpha-L-arabinofuranosidase" evidence="7">
    <location>
        <begin position="28"/>
        <end position="856"/>
    </location>
</feature>
<dbReference type="InterPro" id="IPR055235">
    <property type="entry name" value="ASD1_cat"/>
</dbReference>
<keyword evidence="4 7" id="KW-0732">Signal</keyword>
<dbReference type="Proteomes" id="UP000266118">
    <property type="component" value="Chromosome"/>
</dbReference>
<dbReference type="Pfam" id="PF06964">
    <property type="entry name" value="Alpha-L-AF_C"/>
    <property type="match status" value="1"/>
</dbReference>
<keyword evidence="10" id="KW-1185">Reference proteome</keyword>
<evidence type="ECO:0000256" key="4">
    <source>
        <dbReference type="ARBA" id="ARBA00022729"/>
    </source>
</evidence>
<comment type="similarity">
    <text evidence="2">Belongs to the glycosyl hydrolase 51 family.</text>
</comment>
<dbReference type="InterPro" id="IPR051563">
    <property type="entry name" value="Glycosyl_Hydrolase_51"/>
</dbReference>
<dbReference type="InterPro" id="IPR008979">
    <property type="entry name" value="Galactose-bd-like_sf"/>
</dbReference>
<comment type="catalytic activity">
    <reaction evidence="1">
        <text>Hydrolysis of terminal non-reducing alpha-L-arabinofuranoside residues in alpha-L-arabinosides.</text>
        <dbReference type="EC" id="3.2.1.55"/>
    </reaction>
</comment>
<evidence type="ECO:0000256" key="3">
    <source>
        <dbReference type="ARBA" id="ARBA00012670"/>
    </source>
</evidence>
<feature type="signal peptide" evidence="7">
    <location>
        <begin position="1"/>
        <end position="27"/>
    </location>
</feature>
<dbReference type="Gene3D" id="2.60.120.560">
    <property type="entry name" value="Exo-inulinase, domain 1"/>
    <property type="match status" value="1"/>
</dbReference>
<dbReference type="InterPro" id="IPR010720">
    <property type="entry name" value="Alpha-L-AF_C"/>
</dbReference>
<keyword evidence="6" id="KW-0325">Glycoprotein</keyword>
<dbReference type="Gene3D" id="2.60.120.260">
    <property type="entry name" value="Galactose-binding domain-like"/>
    <property type="match status" value="1"/>
</dbReference>
<dbReference type="PANTHER" id="PTHR31776">
    <property type="entry name" value="ALPHA-L-ARABINOFURANOSIDASE 1"/>
    <property type="match status" value="1"/>
</dbReference>
<evidence type="ECO:0000313" key="9">
    <source>
        <dbReference type="EMBL" id="AYD47747.1"/>
    </source>
</evidence>
<organism evidence="9 10">
    <name type="scientific">Arachidicoccus soli</name>
    <dbReference type="NCBI Taxonomy" id="2341117"/>
    <lineage>
        <taxon>Bacteria</taxon>
        <taxon>Pseudomonadati</taxon>
        <taxon>Bacteroidota</taxon>
        <taxon>Chitinophagia</taxon>
        <taxon>Chitinophagales</taxon>
        <taxon>Chitinophagaceae</taxon>
        <taxon>Arachidicoccus</taxon>
    </lineage>
</organism>
<evidence type="ECO:0000313" key="10">
    <source>
        <dbReference type="Proteomes" id="UP000266118"/>
    </source>
</evidence>
<dbReference type="SUPFAM" id="SSF51445">
    <property type="entry name" value="(Trans)glycosidases"/>
    <property type="match status" value="1"/>
</dbReference>
<dbReference type="Pfam" id="PF22848">
    <property type="entry name" value="ASD1_dom"/>
    <property type="match status" value="1"/>
</dbReference>
<dbReference type="EMBL" id="CP032489">
    <property type="protein sequence ID" value="AYD47747.1"/>
    <property type="molecule type" value="Genomic_DNA"/>
</dbReference>
<evidence type="ECO:0000256" key="6">
    <source>
        <dbReference type="ARBA" id="ARBA00023180"/>
    </source>
</evidence>
<dbReference type="PANTHER" id="PTHR31776:SF0">
    <property type="entry name" value="ALPHA-L-ARABINOFURANOSIDASE 1"/>
    <property type="match status" value="1"/>
</dbReference>
<keyword evidence="5" id="KW-0378">Hydrolase</keyword>
<dbReference type="EC" id="3.2.1.55" evidence="3"/>
<protein>
    <recommendedName>
        <fullName evidence="3">non-reducing end alpha-L-arabinofuranosidase</fullName>
        <ecNumber evidence="3">3.2.1.55</ecNumber>
    </recommendedName>
</protein>
<dbReference type="OrthoDB" id="9758333at2"/>
<dbReference type="GO" id="GO:0046556">
    <property type="term" value="F:alpha-L-arabinofuranosidase activity"/>
    <property type="evidence" value="ECO:0007669"/>
    <property type="project" value="UniProtKB-EC"/>
</dbReference>
<proteinExistence type="inferred from homology"/>
<dbReference type="SUPFAM" id="SSF49785">
    <property type="entry name" value="Galactose-binding domain-like"/>
    <property type="match status" value="1"/>
</dbReference>
<dbReference type="InterPro" id="IPR017853">
    <property type="entry name" value="GH"/>
</dbReference>
<dbReference type="Gene3D" id="3.20.20.80">
    <property type="entry name" value="Glycosidases"/>
    <property type="match status" value="1"/>
</dbReference>
<gene>
    <name evidence="9" type="ORF">D6B99_09180</name>
</gene>
<sequence>MKNIFMNKKLWLMIAAFFHAAILIAQHASLTINASTLGNPVSATLHGAFFEEISHAGDGGLYAELIQNRGFEDATIPQGNTLEDGFLIPKRTPHFDMRNGGVSDWKLPWNVTSDYPGWYPVTGKNGGLTLSLSINHPLNTATPHNLKITISKPGMLAGVANTGYWGMNIIRGDTYLLSFYLWTDGSYGGEVKAALYSKDSAILGSHSFLTGRKAGWVKYSCTITAKKMDSHAHLVLSFSKKGTIYLDFVSLFPRNTYKNRPNGLRKDLAQYIANLHPAFIRWPGGCYVEGMNIQSAFDWKNTIGPIEKRPETYSPWGYWSTNGFGFDEYLRFCEDIGAKGLFVANVGVSCEMRSGTFIPDDSLQSYIQNALDAIEYATGSITSKWGNLRAHNGHPKPYPLEYIELGNEQSGPRYARRYNWFYNAIHTKYPNIHIIASMGLGDVNHYTLDSMQHVQIADEHAYKAAFWAMSNYNHFDKYRRDGYKVYVGEYATNGGVGRGNMNATLSDAVYILSMEHNGDLVSMSSYAPLLANVHDEDWPVNLINFDASKSYARISYYMIQMMAKSRADVNLKSKLLLQQDALKKRSIFDGGVGFATWDTQAEYKDLEVIQDGKTVYRSDFLNRPNEWAKVRGTWDIQDSALAETASGAQTLAYLKGRSFDTYTLNVKARKLSGTNAFIIPFAIKNSNTFLRAHIGSWVNSHCTFETVANGYDVSDLITQQRLPYPIVTGRWYNIRLEVMKDSVACYLDDKLIMTYKEPRKLFAIAGKDNKTGDIIIKMVNAYNTPYNMEVKTLNEHYINPRALMQVLSAPNGNVENSFKEPEKYIPITKTITNASKDFRIILPAYSVSVIRLKTVQ</sequence>
<name>A0A386HP87_9BACT</name>
<evidence type="ECO:0000259" key="8">
    <source>
        <dbReference type="SMART" id="SM00813"/>
    </source>
</evidence>